<dbReference type="EMBL" id="JAPDRP010000017">
    <property type="protein sequence ID" value="KAJ9640324.1"/>
    <property type="molecule type" value="Genomic_DNA"/>
</dbReference>
<dbReference type="Proteomes" id="UP001172680">
    <property type="component" value="Unassembled WGS sequence"/>
</dbReference>
<evidence type="ECO:0000313" key="2">
    <source>
        <dbReference type="Proteomes" id="UP001172680"/>
    </source>
</evidence>
<evidence type="ECO:0000313" key="1">
    <source>
        <dbReference type="EMBL" id="KAJ9640324.1"/>
    </source>
</evidence>
<comment type="caution">
    <text evidence="1">The sequence shown here is derived from an EMBL/GenBank/DDBJ whole genome shotgun (WGS) entry which is preliminary data.</text>
</comment>
<name>A0ACC2YYA0_9PEZI</name>
<accession>A0ACC2YYA0</accession>
<protein>
    <submittedName>
        <fullName evidence="1">Uncharacterized protein</fullName>
    </submittedName>
</protein>
<sequence length="227" mass="25920">MTPETMEKVIDKDAEVGAHIYSRWLLRVYDFCVLGIVSSYAWCCSTKKVLLPFFRENIGQNHLDIGVGTGYYLANANVPKNVRVTLLDLNENSLDSARARFGREDAILVKHDVFKPLPTDEQYDSMSLFYLLHCLPGPLSRKTAIFSHLKRNLKPDGVLYGATILGKGVPYNWFARFIRRQGNKEGVFDNYDDNKEEIVAALEQHFEEVEAKVVGTILMFKSRRPKL</sequence>
<reference evidence="1" key="1">
    <citation type="submission" date="2022-10" db="EMBL/GenBank/DDBJ databases">
        <title>Culturing micro-colonial fungi from biological soil crusts in the Mojave desert and describing Neophaeococcomyces mojavensis, and introducing the new genera and species Taxawa tesnikishii.</title>
        <authorList>
            <person name="Kurbessoian T."/>
            <person name="Stajich J.E."/>
        </authorList>
    </citation>
    <scope>NUCLEOTIDE SEQUENCE</scope>
    <source>
        <strain evidence="1">JES_115</strain>
    </source>
</reference>
<gene>
    <name evidence="1" type="ORF">H2199_005863</name>
</gene>
<organism evidence="1 2">
    <name type="scientific">Coniosporium tulheliwenetii</name>
    <dbReference type="NCBI Taxonomy" id="3383036"/>
    <lineage>
        <taxon>Eukaryota</taxon>
        <taxon>Fungi</taxon>
        <taxon>Dikarya</taxon>
        <taxon>Ascomycota</taxon>
        <taxon>Pezizomycotina</taxon>
        <taxon>Dothideomycetes</taxon>
        <taxon>Dothideomycetes incertae sedis</taxon>
        <taxon>Coniosporium</taxon>
    </lineage>
</organism>
<keyword evidence="2" id="KW-1185">Reference proteome</keyword>
<proteinExistence type="predicted"/>